<dbReference type="STRING" id="65700.SY86_14065"/>
<dbReference type="InterPro" id="IPR018897">
    <property type="entry name" value="Plasmid_conjug_transfer_PilI"/>
</dbReference>
<proteinExistence type="predicted"/>
<accession>A0A0M2KG26</accession>
<dbReference type="RefSeq" id="WP_016190738.1">
    <property type="nucleotide sequence ID" value="NZ_CP089932.1"/>
</dbReference>
<sequence>MTAKRKKSLWRIFYRKNTGEDITTELKSLEECLLETKKLMTPQNYIICIENNGERIKRWDREIISGSNRWYSCAVDEIEILGRLIEINKITTPQTSRKH</sequence>
<feature type="domain" description="Plasmid conjugative transfer protein PilI" evidence="1">
    <location>
        <begin position="12"/>
        <end position="82"/>
    </location>
</feature>
<organism evidence="2 3">
    <name type="scientific">Erwinia tracheiphila</name>
    <dbReference type="NCBI Taxonomy" id="65700"/>
    <lineage>
        <taxon>Bacteria</taxon>
        <taxon>Pseudomonadati</taxon>
        <taxon>Pseudomonadota</taxon>
        <taxon>Gammaproteobacteria</taxon>
        <taxon>Enterobacterales</taxon>
        <taxon>Erwiniaceae</taxon>
        <taxon>Erwinia</taxon>
    </lineage>
</organism>
<protein>
    <recommendedName>
        <fullName evidence="1">Plasmid conjugative transfer protein PilI domain-containing protein</fullName>
    </recommendedName>
</protein>
<dbReference type="EMBL" id="JXNU01000003">
    <property type="protein sequence ID" value="KKF36307.1"/>
    <property type="molecule type" value="Genomic_DNA"/>
</dbReference>
<dbReference type="Pfam" id="PF10623">
    <property type="entry name" value="PilI"/>
    <property type="match status" value="1"/>
</dbReference>
<dbReference type="AlphaFoldDB" id="A0A0M2KG26"/>
<dbReference type="PATRIC" id="fig|65700.7.peg.3537"/>
<keyword evidence="3" id="KW-1185">Reference proteome</keyword>
<comment type="caution">
    <text evidence="2">The sequence shown here is derived from an EMBL/GenBank/DDBJ whole genome shotgun (WGS) entry which is preliminary data.</text>
</comment>
<name>A0A0M2KG26_9GAMM</name>
<dbReference type="Proteomes" id="UP000033924">
    <property type="component" value="Unassembled WGS sequence"/>
</dbReference>
<gene>
    <name evidence="2" type="ORF">SY86_14065</name>
</gene>
<evidence type="ECO:0000313" key="2">
    <source>
        <dbReference type="EMBL" id="KKF36307.1"/>
    </source>
</evidence>
<evidence type="ECO:0000259" key="1">
    <source>
        <dbReference type="Pfam" id="PF10623"/>
    </source>
</evidence>
<evidence type="ECO:0000313" key="3">
    <source>
        <dbReference type="Proteomes" id="UP000033924"/>
    </source>
</evidence>
<reference evidence="2 3" key="1">
    <citation type="submission" date="2015-01" db="EMBL/GenBank/DDBJ databases">
        <title>Erwinia tracheiphila.</title>
        <authorList>
            <person name="Shapiro L.R."/>
        </authorList>
    </citation>
    <scope>NUCLEOTIDE SEQUENCE [LARGE SCALE GENOMIC DNA]</scope>
    <source>
        <strain evidence="2 3">BuffGH</strain>
    </source>
</reference>